<protein>
    <submittedName>
        <fullName evidence="1">Uncharacterized protein</fullName>
    </submittedName>
</protein>
<dbReference type="Proteomes" id="UP000770717">
    <property type="component" value="Unassembled WGS sequence"/>
</dbReference>
<reference evidence="1" key="1">
    <citation type="thesis" date="2020" institute="ProQuest LLC" country="789 East Eisenhower Parkway, Ann Arbor, MI, USA">
        <title>Comparative Genomics and Chromosome Evolution.</title>
        <authorList>
            <person name="Mudd A.B."/>
        </authorList>
    </citation>
    <scope>NUCLEOTIDE SEQUENCE</scope>
    <source>
        <strain evidence="1">HN-11 Male</strain>
        <tissue evidence="1">Kidney and liver</tissue>
    </source>
</reference>
<proteinExistence type="predicted"/>
<comment type="caution">
    <text evidence="1">The sequence shown here is derived from an EMBL/GenBank/DDBJ whole genome shotgun (WGS) entry which is preliminary data.</text>
</comment>
<sequence>MTSTLFYTMTYILIKNIPKTSISTPCGLSECFKSASSIWSVDPWSAWPTNLYYGYINVTIILLCETGLYEKLTFLNQVGYFLVTIFSLWGGKV</sequence>
<gene>
    <name evidence="1" type="ORF">GDO78_001932</name>
</gene>
<name>A0A8J6FWV9_ELECQ</name>
<evidence type="ECO:0000313" key="2">
    <source>
        <dbReference type="Proteomes" id="UP000770717"/>
    </source>
</evidence>
<organism evidence="1 2">
    <name type="scientific">Eleutherodactylus coqui</name>
    <name type="common">Puerto Rican coqui</name>
    <dbReference type="NCBI Taxonomy" id="57060"/>
    <lineage>
        <taxon>Eukaryota</taxon>
        <taxon>Metazoa</taxon>
        <taxon>Chordata</taxon>
        <taxon>Craniata</taxon>
        <taxon>Vertebrata</taxon>
        <taxon>Euteleostomi</taxon>
        <taxon>Amphibia</taxon>
        <taxon>Batrachia</taxon>
        <taxon>Anura</taxon>
        <taxon>Neobatrachia</taxon>
        <taxon>Hyloidea</taxon>
        <taxon>Eleutherodactylidae</taxon>
        <taxon>Eleutherodactylinae</taxon>
        <taxon>Eleutherodactylus</taxon>
        <taxon>Eleutherodactylus</taxon>
    </lineage>
</organism>
<dbReference type="EMBL" id="WNTK01000001">
    <property type="protein sequence ID" value="KAG9494339.1"/>
    <property type="molecule type" value="Genomic_DNA"/>
</dbReference>
<keyword evidence="2" id="KW-1185">Reference proteome</keyword>
<accession>A0A8J6FWV9</accession>
<evidence type="ECO:0000313" key="1">
    <source>
        <dbReference type="EMBL" id="KAG9494339.1"/>
    </source>
</evidence>
<dbReference type="AlphaFoldDB" id="A0A8J6FWV9"/>